<evidence type="ECO:0000256" key="1">
    <source>
        <dbReference type="ARBA" id="ARBA00022723"/>
    </source>
</evidence>
<dbReference type="EMBL" id="AGNK02001148">
    <property type="status" value="NOT_ANNOTATED_CDS"/>
    <property type="molecule type" value="Genomic_DNA"/>
</dbReference>
<feature type="domain" description="SWIM-type" evidence="5">
    <location>
        <begin position="472"/>
        <end position="505"/>
    </location>
</feature>
<keyword evidence="1" id="KW-0479">Metal-binding</keyword>
<evidence type="ECO:0000256" key="2">
    <source>
        <dbReference type="ARBA" id="ARBA00022771"/>
    </source>
</evidence>
<dbReference type="Proteomes" id="UP000004995">
    <property type="component" value="Unassembled WGS sequence"/>
</dbReference>
<dbReference type="eggNOG" id="ENOG502QSE3">
    <property type="taxonomic scope" value="Eukaryota"/>
</dbReference>
<dbReference type="PANTHER" id="PTHR31973">
    <property type="entry name" value="POLYPROTEIN, PUTATIVE-RELATED"/>
    <property type="match status" value="1"/>
</dbReference>
<evidence type="ECO:0000256" key="4">
    <source>
        <dbReference type="PROSITE-ProRule" id="PRU00325"/>
    </source>
</evidence>
<protein>
    <recommendedName>
        <fullName evidence="5">SWIM-type domain-containing protein</fullName>
    </recommendedName>
</protein>
<dbReference type="AlphaFoldDB" id="K4A1N4"/>
<evidence type="ECO:0000313" key="7">
    <source>
        <dbReference type="Proteomes" id="UP000004995"/>
    </source>
</evidence>
<dbReference type="OMA" id="NIESMIP"/>
<evidence type="ECO:0000313" key="6">
    <source>
        <dbReference type="EnsemblPlants" id="KQL24882"/>
    </source>
</evidence>
<evidence type="ECO:0000256" key="3">
    <source>
        <dbReference type="ARBA" id="ARBA00022833"/>
    </source>
</evidence>
<dbReference type="InterPro" id="IPR006564">
    <property type="entry name" value="Znf_PMZ"/>
</dbReference>
<dbReference type="SMART" id="SM00575">
    <property type="entry name" value="ZnF_PMZ"/>
    <property type="match status" value="1"/>
</dbReference>
<name>K4A1N4_SETIT</name>
<organism evidence="6 7">
    <name type="scientific">Setaria italica</name>
    <name type="common">Foxtail millet</name>
    <name type="synonym">Panicum italicum</name>
    <dbReference type="NCBI Taxonomy" id="4555"/>
    <lineage>
        <taxon>Eukaryota</taxon>
        <taxon>Viridiplantae</taxon>
        <taxon>Streptophyta</taxon>
        <taxon>Embryophyta</taxon>
        <taxon>Tracheophyta</taxon>
        <taxon>Spermatophyta</taxon>
        <taxon>Magnoliopsida</taxon>
        <taxon>Liliopsida</taxon>
        <taxon>Poales</taxon>
        <taxon>Poaceae</taxon>
        <taxon>PACMAD clade</taxon>
        <taxon>Panicoideae</taxon>
        <taxon>Panicodae</taxon>
        <taxon>Paniceae</taxon>
        <taxon>Cenchrinae</taxon>
        <taxon>Setaria</taxon>
    </lineage>
</organism>
<dbReference type="PROSITE" id="PS50966">
    <property type="entry name" value="ZF_SWIM"/>
    <property type="match status" value="1"/>
</dbReference>
<keyword evidence="7" id="KW-1185">Reference proteome</keyword>
<dbReference type="GO" id="GO:0008270">
    <property type="term" value="F:zinc ion binding"/>
    <property type="evidence" value="ECO:0007669"/>
    <property type="project" value="UniProtKB-KW"/>
</dbReference>
<evidence type="ECO:0000259" key="5">
    <source>
        <dbReference type="PROSITE" id="PS50966"/>
    </source>
</evidence>
<dbReference type="HOGENOM" id="CLU_011823_0_0_1"/>
<reference evidence="7" key="1">
    <citation type="journal article" date="2012" name="Nat. Biotechnol.">
        <title>Reference genome sequence of the model plant Setaria.</title>
        <authorList>
            <person name="Bennetzen J.L."/>
            <person name="Schmutz J."/>
            <person name="Wang H."/>
            <person name="Percifield R."/>
            <person name="Hawkins J."/>
            <person name="Pontaroli A.C."/>
            <person name="Estep M."/>
            <person name="Feng L."/>
            <person name="Vaughn J.N."/>
            <person name="Grimwood J."/>
            <person name="Jenkins J."/>
            <person name="Barry K."/>
            <person name="Lindquist E."/>
            <person name="Hellsten U."/>
            <person name="Deshpande S."/>
            <person name="Wang X."/>
            <person name="Wu X."/>
            <person name="Mitros T."/>
            <person name="Triplett J."/>
            <person name="Yang X."/>
            <person name="Ye C.Y."/>
            <person name="Mauro-Herrera M."/>
            <person name="Wang L."/>
            <person name="Li P."/>
            <person name="Sharma M."/>
            <person name="Sharma R."/>
            <person name="Ronald P.C."/>
            <person name="Panaud O."/>
            <person name="Kellogg E.A."/>
            <person name="Brutnell T.P."/>
            <person name="Doust A.N."/>
            <person name="Tuskan G.A."/>
            <person name="Rokhsar D."/>
            <person name="Devos K.M."/>
        </authorList>
    </citation>
    <scope>NUCLEOTIDE SEQUENCE [LARGE SCALE GENOMIC DNA]</scope>
    <source>
        <strain evidence="7">cv. Yugu1</strain>
    </source>
</reference>
<keyword evidence="2 4" id="KW-0863">Zinc-finger</keyword>
<dbReference type="InterPro" id="IPR019557">
    <property type="entry name" value="AminoTfrase-like_pln_mobile"/>
</dbReference>
<proteinExistence type="predicted"/>
<reference evidence="6" key="2">
    <citation type="submission" date="2018-08" db="UniProtKB">
        <authorList>
            <consortium name="EnsemblPlants"/>
        </authorList>
    </citation>
    <scope>IDENTIFICATION</scope>
    <source>
        <strain evidence="6">Yugu1</strain>
    </source>
</reference>
<accession>K4A1N4</accession>
<dbReference type="EnsemblPlants" id="KQL24882">
    <property type="protein sequence ID" value="KQL24882"/>
    <property type="gene ID" value="SETIT_032778mg"/>
</dbReference>
<keyword evidence="3" id="KW-0862">Zinc</keyword>
<dbReference type="Pfam" id="PF10536">
    <property type="entry name" value="PMD"/>
    <property type="match status" value="1"/>
</dbReference>
<dbReference type="STRING" id="4555.K4A1N4"/>
<dbReference type="Pfam" id="PF10551">
    <property type="entry name" value="MULE"/>
    <property type="match status" value="1"/>
</dbReference>
<dbReference type="InParanoid" id="K4A1N4"/>
<dbReference type="PANTHER" id="PTHR31973:SF184">
    <property type="entry name" value="OS02G0685500 PROTEIN"/>
    <property type="match status" value="1"/>
</dbReference>
<dbReference type="InterPro" id="IPR004332">
    <property type="entry name" value="Transposase_MuDR"/>
</dbReference>
<dbReference type="Gramene" id="KQL24882">
    <property type="protein sequence ID" value="KQL24882"/>
    <property type="gene ID" value="SETIT_032778mg"/>
</dbReference>
<dbReference type="Pfam" id="PF03108">
    <property type="entry name" value="DBD_Tnp_Mut"/>
    <property type="match status" value="1"/>
</dbReference>
<sequence length="809" mass="94126">MVIEEGRVFKDLPALKRWLQAFAVIRKRPYKVLHSYAERCYTVVCDKERCPWRVCARKQNITGKWKITKVVSPHNCADHELKVRHPQLTSTLIAKRMMGILKEQPNMKVRTIIRTVEEIYGGYVITYGKAWRAKQRAWKMIYGDWESGYEQLPVLFNAIKAMNPGMHYEYIPKPNAWKDGRQIFERAFWWFPQCVEAFRHCRPVFSIDGTFLIGKYRGTLLIAISCDANNMLVPLAFALVERENNDSWGWFLRLVRIHVVGPGREVGVISNRHQGILHAVQEQMEGYPPLHHRWCTRHLAENLLRKDGVKDNFDLFQVAARHLQDYYFQRKLEQVRTAINAKGRQWLAGLMRDLDKWTRSHNAGGWRYEFQCSNMAESFNKLLLGICGMPVNAIVEFTFYRLVAWFNERHAKAKALQSAGERWAEKPKTHLSIANERAATHEVQCFDLATGTYQVKHRGRTTSDGKIRESRIHVVVLRDFKCTCGRPRQYHFVCSHLVAAARHRNFNIESMIPHEFSVNTLVRTWSPHFVPFRDPREWPPYDGPKYDADPAYRWNKHGTRKRTRHNMTMDQTHSFHLPFGEMTVTLQDYQKMLGLSIRGNAVTGPCISEGWRARVATFLGRELREHFGHCPQDADVETVGHYCRAWILHLFACVLFPDAIGDTASWMWIHCLIDWQQAGQYSWGSAVLCFLNQQLCEACGRTSGSTSVGGCVYLLQLWMWARLPVGHPEIMGRRPWFPGEPPRRQPTWAYLWDQVKVGHARLERAYLDYINELDALMAHSVNWQPYKGEDALPFAVSVMCAADDDLYRM</sequence>
<dbReference type="InterPro" id="IPR007527">
    <property type="entry name" value="Znf_SWIM"/>
</dbReference>
<dbReference type="InterPro" id="IPR018289">
    <property type="entry name" value="MULE_transposase_dom"/>
</dbReference>